<evidence type="ECO:0008006" key="2">
    <source>
        <dbReference type="Google" id="ProtNLM"/>
    </source>
</evidence>
<evidence type="ECO:0000313" key="1">
    <source>
        <dbReference type="EMBL" id="HGG03389.1"/>
    </source>
</evidence>
<proteinExistence type="predicted"/>
<name>A0A7C3ZZ88_9CYAN</name>
<accession>A0A7C3ZZ88</accession>
<sequence>MSLDSATELKIQQKIRQAEDDLVIWIQAALDSDKSYGDLKEAQFRNLVRVASSTESTEVIKNFLLYQASKKEDGRDYKWGWGENSLAQNIIKDINTVIHNRAQDIAKETSPNHSNQIWLELIRRYLGYGSRYLKYINSIKNERDDKGQGTKRITEKPKK</sequence>
<organism evidence="1">
    <name type="scientific">Planktothricoides sp. SpSt-374</name>
    <dbReference type="NCBI Taxonomy" id="2282167"/>
    <lineage>
        <taxon>Bacteria</taxon>
        <taxon>Bacillati</taxon>
        <taxon>Cyanobacteriota</taxon>
        <taxon>Cyanophyceae</taxon>
        <taxon>Oscillatoriophycideae</taxon>
        <taxon>Oscillatoriales</taxon>
        <taxon>Oscillatoriaceae</taxon>
        <taxon>Planktothricoides</taxon>
    </lineage>
</organism>
<dbReference type="AlphaFoldDB" id="A0A7C3ZZ88"/>
<protein>
    <recommendedName>
        <fullName evidence="2">CRISPR type III-B/RAMP module-associated protein Cmr5</fullName>
    </recommendedName>
</protein>
<comment type="caution">
    <text evidence="1">The sequence shown here is derived from an EMBL/GenBank/DDBJ whole genome shotgun (WGS) entry which is preliminary data.</text>
</comment>
<dbReference type="EMBL" id="DSPX01000233">
    <property type="protein sequence ID" value="HGG03389.1"/>
    <property type="molecule type" value="Genomic_DNA"/>
</dbReference>
<reference evidence="1" key="1">
    <citation type="journal article" date="2020" name="mSystems">
        <title>Genome- and Community-Level Interaction Insights into Carbon Utilization and Element Cycling Functions of Hydrothermarchaeota in Hydrothermal Sediment.</title>
        <authorList>
            <person name="Zhou Z."/>
            <person name="Liu Y."/>
            <person name="Xu W."/>
            <person name="Pan J."/>
            <person name="Luo Z.H."/>
            <person name="Li M."/>
        </authorList>
    </citation>
    <scope>NUCLEOTIDE SEQUENCE [LARGE SCALE GENOMIC DNA]</scope>
    <source>
        <strain evidence="1">SpSt-374</strain>
    </source>
</reference>
<gene>
    <name evidence="1" type="ORF">ENR15_22810</name>
</gene>